<dbReference type="Proteomes" id="UP000324222">
    <property type="component" value="Unassembled WGS sequence"/>
</dbReference>
<protein>
    <submittedName>
        <fullName evidence="2">Uncharacterized protein</fullName>
    </submittedName>
</protein>
<evidence type="ECO:0000313" key="3">
    <source>
        <dbReference type="Proteomes" id="UP000324222"/>
    </source>
</evidence>
<organism evidence="2 3">
    <name type="scientific">Portunus trituberculatus</name>
    <name type="common">Swimming crab</name>
    <name type="synonym">Neptunus trituberculatus</name>
    <dbReference type="NCBI Taxonomy" id="210409"/>
    <lineage>
        <taxon>Eukaryota</taxon>
        <taxon>Metazoa</taxon>
        <taxon>Ecdysozoa</taxon>
        <taxon>Arthropoda</taxon>
        <taxon>Crustacea</taxon>
        <taxon>Multicrustacea</taxon>
        <taxon>Malacostraca</taxon>
        <taxon>Eumalacostraca</taxon>
        <taxon>Eucarida</taxon>
        <taxon>Decapoda</taxon>
        <taxon>Pleocyemata</taxon>
        <taxon>Brachyura</taxon>
        <taxon>Eubrachyura</taxon>
        <taxon>Portunoidea</taxon>
        <taxon>Portunidae</taxon>
        <taxon>Portuninae</taxon>
        <taxon>Portunus</taxon>
    </lineage>
</organism>
<reference evidence="2 3" key="1">
    <citation type="submission" date="2019-05" db="EMBL/GenBank/DDBJ databases">
        <title>Another draft genome of Portunus trituberculatus and its Hox gene families provides insights of decapod evolution.</title>
        <authorList>
            <person name="Jeong J.-H."/>
            <person name="Song I."/>
            <person name="Kim S."/>
            <person name="Choi T."/>
            <person name="Kim D."/>
            <person name="Ryu S."/>
            <person name="Kim W."/>
        </authorList>
    </citation>
    <scope>NUCLEOTIDE SEQUENCE [LARGE SCALE GENOMIC DNA]</scope>
    <source>
        <tissue evidence="2">Muscle</tissue>
    </source>
</reference>
<proteinExistence type="predicted"/>
<gene>
    <name evidence="2" type="ORF">E2C01_001928</name>
</gene>
<dbReference type="AlphaFoldDB" id="A0A5B7CIV5"/>
<sequence length="78" mass="9052">MTKVLDNLIRKVIGVSTRRKGRTSSRRVEILAQVCMVRAAATGREERDRERESHEERWRGGSPEVDELLETREDLEAM</sequence>
<feature type="region of interest" description="Disordered" evidence="1">
    <location>
        <begin position="41"/>
        <end position="78"/>
    </location>
</feature>
<name>A0A5B7CIV5_PORTR</name>
<accession>A0A5B7CIV5</accession>
<evidence type="ECO:0000313" key="2">
    <source>
        <dbReference type="EMBL" id="MPC09320.1"/>
    </source>
</evidence>
<feature type="compositionally biased region" description="Basic and acidic residues" evidence="1">
    <location>
        <begin position="43"/>
        <end position="59"/>
    </location>
</feature>
<dbReference type="EMBL" id="VSRR010000064">
    <property type="protein sequence ID" value="MPC09320.1"/>
    <property type="molecule type" value="Genomic_DNA"/>
</dbReference>
<comment type="caution">
    <text evidence="2">The sequence shown here is derived from an EMBL/GenBank/DDBJ whole genome shotgun (WGS) entry which is preliminary data.</text>
</comment>
<feature type="compositionally biased region" description="Basic and acidic residues" evidence="1">
    <location>
        <begin position="69"/>
        <end position="78"/>
    </location>
</feature>
<evidence type="ECO:0000256" key="1">
    <source>
        <dbReference type="SAM" id="MobiDB-lite"/>
    </source>
</evidence>
<keyword evidence="3" id="KW-1185">Reference proteome</keyword>